<dbReference type="EMBL" id="KN834859">
    <property type="protein sequence ID" value="KIK51596.1"/>
    <property type="molecule type" value="Genomic_DNA"/>
</dbReference>
<dbReference type="Gene3D" id="3.80.10.10">
    <property type="entry name" value="Ribonuclease Inhibitor"/>
    <property type="match status" value="1"/>
</dbReference>
<sequence>MRHLDSFAASSSAYQETYTEYLAKSRFNVYPYSAVEKLQLHHLIELTRDNLHSCSDPHVGDLLSKTLECQESLLSPVRKLPPDMLNEIFSIAAIEPSGFKVQLDAWRPIYTGGKLRGTVFALTWVCSWWRDHAVLQSDLWSSLSIRTGPSNQVREEVWAFLKECILRSGDLAPLDLNLGSFVLDSPSFQLFCSDAWDVLDVLVDRAHRWRLLGSGSLVNMPSNSFPCSLSLSSLTICNTSHYPEIPLNIVLEKSFPCCPRLHTLGLNYLEATCDIDQILGNLTVLKIEYYSGRSFAHLLGRCPLLRTLAIHKFRQSEDPFSKPLYSHSNLSILDIRISSSFATGVWDNVRLPNLTELEISFGVIASATYFDNEVGNALYELQKMLIRSRCSLKTVRIYEEGYIIPPSASNGFINSIPLSSDAKLSHISPWK</sequence>
<keyword evidence="2" id="KW-1185">Reference proteome</keyword>
<reference evidence="1 2" key="1">
    <citation type="submission" date="2014-04" db="EMBL/GenBank/DDBJ databases">
        <title>Evolutionary Origins and Diversification of the Mycorrhizal Mutualists.</title>
        <authorList>
            <consortium name="DOE Joint Genome Institute"/>
            <consortium name="Mycorrhizal Genomics Consortium"/>
            <person name="Kohler A."/>
            <person name="Kuo A."/>
            <person name="Nagy L.G."/>
            <person name="Floudas D."/>
            <person name="Copeland A."/>
            <person name="Barry K.W."/>
            <person name="Cichocki N."/>
            <person name="Veneault-Fourrey C."/>
            <person name="LaButti K."/>
            <person name="Lindquist E.A."/>
            <person name="Lipzen A."/>
            <person name="Lundell T."/>
            <person name="Morin E."/>
            <person name="Murat C."/>
            <person name="Riley R."/>
            <person name="Ohm R."/>
            <person name="Sun H."/>
            <person name="Tunlid A."/>
            <person name="Henrissat B."/>
            <person name="Grigoriev I.V."/>
            <person name="Hibbett D.S."/>
            <person name="Martin F."/>
        </authorList>
    </citation>
    <scope>NUCLEOTIDE SEQUENCE [LARGE SCALE GENOMIC DNA]</scope>
    <source>
        <strain evidence="1 2">FD-317 M1</strain>
    </source>
</reference>
<organism evidence="1 2">
    <name type="scientific">Collybiopsis luxurians FD-317 M1</name>
    <dbReference type="NCBI Taxonomy" id="944289"/>
    <lineage>
        <taxon>Eukaryota</taxon>
        <taxon>Fungi</taxon>
        <taxon>Dikarya</taxon>
        <taxon>Basidiomycota</taxon>
        <taxon>Agaricomycotina</taxon>
        <taxon>Agaricomycetes</taxon>
        <taxon>Agaricomycetidae</taxon>
        <taxon>Agaricales</taxon>
        <taxon>Marasmiineae</taxon>
        <taxon>Omphalotaceae</taxon>
        <taxon>Collybiopsis</taxon>
        <taxon>Collybiopsis luxurians</taxon>
    </lineage>
</organism>
<dbReference type="Proteomes" id="UP000053593">
    <property type="component" value="Unassembled WGS sequence"/>
</dbReference>
<proteinExistence type="predicted"/>
<dbReference type="OrthoDB" id="3365698at2759"/>
<dbReference type="InterPro" id="IPR032675">
    <property type="entry name" value="LRR_dom_sf"/>
</dbReference>
<evidence type="ECO:0000313" key="2">
    <source>
        <dbReference type="Proteomes" id="UP000053593"/>
    </source>
</evidence>
<protein>
    <recommendedName>
        <fullName evidence="3">F-box domain-containing protein</fullName>
    </recommendedName>
</protein>
<name>A0A0D0BB75_9AGAR</name>
<dbReference type="SUPFAM" id="SSF52047">
    <property type="entry name" value="RNI-like"/>
    <property type="match status" value="1"/>
</dbReference>
<dbReference type="AlphaFoldDB" id="A0A0D0BB75"/>
<dbReference type="HOGENOM" id="CLU_054236_0_0_1"/>
<evidence type="ECO:0008006" key="3">
    <source>
        <dbReference type="Google" id="ProtNLM"/>
    </source>
</evidence>
<gene>
    <name evidence="1" type="ORF">GYMLUDRAFT_391071</name>
</gene>
<accession>A0A0D0BB75</accession>
<evidence type="ECO:0000313" key="1">
    <source>
        <dbReference type="EMBL" id="KIK51596.1"/>
    </source>
</evidence>